<evidence type="ECO:0000313" key="2">
    <source>
        <dbReference type="Proteomes" id="UP000824120"/>
    </source>
</evidence>
<comment type="caution">
    <text evidence="1">The sequence shown here is derived from an EMBL/GenBank/DDBJ whole genome shotgun (WGS) entry which is preliminary data.</text>
</comment>
<protein>
    <submittedName>
        <fullName evidence="1">Uncharacterized protein</fullName>
    </submittedName>
</protein>
<reference evidence="1 2" key="1">
    <citation type="submission" date="2020-09" db="EMBL/GenBank/DDBJ databases">
        <title>De no assembly of potato wild relative species, Solanum commersonii.</title>
        <authorList>
            <person name="Cho K."/>
        </authorList>
    </citation>
    <scope>NUCLEOTIDE SEQUENCE [LARGE SCALE GENOMIC DNA]</scope>
    <source>
        <strain evidence="1">LZ3.2</strain>
        <tissue evidence="1">Leaf</tissue>
    </source>
</reference>
<evidence type="ECO:0000313" key="1">
    <source>
        <dbReference type="EMBL" id="KAG5601718.1"/>
    </source>
</evidence>
<name>A0A9J5YS23_SOLCO</name>
<dbReference type="PANTHER" id="PTHR33710">
    <property type="entry name" value="BNAC02G09200D PROTEIN"/>
    <property type="match status" value="1"/>
</dbReference>
<dbReference type="OrthoDB" id="1304107at2759"/>
<proteinExistence type="predicted"/>
<accession>A0A9J5YS23</accession>
<feature type="non-terminal residue" evidence="1">
    <location>
        <position position="356"/>
    </location>
</feature>
<sequence length="356" mass="42293">MLHNVHKFSFIALLEPFQDNRHINKYRRRLRMPFATSNCKKYSTDQQLTLNLKHQTQQHTFYVTIVYANVVLLKEYQKIGGLPVEDIDHEDFDCCIETCELSKVQYKGSPFTWWNGRAGSDCIFERLDRILINQEITFKENIKRVKTALTRWSKVTYGDIFKQLIIREDIMRIKEKLFEDVPNEINRAVLQKAEAEFKRYLHFEEIYWQQKAGYEWFDNGEGNTRFFHSIVKGRRKRLHLQRIQNRQGVWLEEEEAIVVESIDFYQKQFTQERDATDFPLPRHNPTLINAEENSILCRIPELEEVKNVVFKLNGDSASGPDGLTGRFYQSCWDIVGIDILALVQDFFQVETLQEYE</sequence>
<dbReference type="AlphaFoldDB" id="A0A9J5YS23"/>
<keyword evidence="2" id="KW-1185">Reference proteome</keyword>
<dbReference type="Proteomes" id="UP000824120">
    <property type="component" value="Chromosome 6"/>
</dbReference>
<gene>
    <name evidence="1" type="ORF">H5410_033088</name>
</gene>
<organism evidence="1 2">
    <name type="scientific">Solanum commersonii</name>
    <name type="common">Commerson's wild potato</name>
    <name type="synonym">Commerson's nightshade</name>
    <dbReference type="NCBI Taxonomy" id="4109"/>
    <lineage>
        <taxon>Eukaryota</taxon>
        <taxon>Viridiplantae</taxon>
        <taxon>Streptophyta</taxon>
        <taxon>Embryophyta</taxon>
        <taxon>Tracheophyta</taxon>
        <taxon>Spermatophyta</taxon>
        <taxon>Magnoliopsida</taxon>
        <taxon>eudicotyledons</taxon>
        <taxon>Gunneridae</taxon>
        <taxon>Pentapetalae</taxon>
        <taxon>asterids</taxon>
        <taxon>lamiids</taxon>
        <taxon>Solanales</taxon>
        <taxon>Solanaceae</taxon>
        <taxon>Solanoideae</taxon>
        <taxon>Solaneae</taxon>
        <taxon>Solanum</taxon>
    </lineage>
</organism>
<dbReference type="PANTHER" id="PTHR33710:SF79">
    <property type="entry name" value="OS06G0205337 PROTEIN"/>
    <property type="match status" value="1"/>
</dbReference>
<dbReference type="EMBL" id="JACXVP010000006">
    <property type="protein sequence ID" value="KAG5601718.1"/>
    <property type="molecule type" value="Genomic_DNA"/>
</dbReference>